<protein>
    <submittedName>
        <fullName evidence="2">Divalent cation tolerance protein</fullName>
    </submittedName>
</protein>
<dbReference type="OrthoDB" id="37622at2"/>
<evidence type="ECO:0000256" key="1">
    <source>
        <dbReference type="ARBA" id="ARBA00010169"/>
    </source>
</evidence>
<evidence type="ECO:0000313" key="2">
    <source>
        <dbReference type="EMBL" id="SFO13517.1"/>
    </source>
</evidence>
<sequence length="109" mass="11968">MEPILIITNLPDRAGAMSLAQKLIDERVAACVNVLAECTSVYHWQGKNESTAEVPVLVKTLARHYGRVEELITSLHPYELPEIIAVPISNGLPAYLDWIAGETSTPDNN</sequence>
<dbReference type="InterPro" id="IPR004323">
    <property type="entry name" value="Ion_tolerance_CutA"/>
</dbReference>
<reference evidence="3" key="1">
    <citation type="submission" date="2016-10" db="EMBL/GenBank/DDBJ databases">
        <authorList>
            <person name="Varghese N."/>
        </authorList>
    </citation>
    <scope>NUCLEOTIDE SEQUENCE [LARGE SCALE GENOMIC DNA]</scope>
    <source>
        <strain evidence="3">Nsp8</strain>
    </source>
</reference>
<dbReference type="Gene3D" id="3.30.70.120">
    <property type="match status" value="1"/>
</dbReference>
<dbReference type="GO" id="GO:0005507">
    <property type="term" value="F:copper ion binding"/>
    <property type="evidence" value="ECO:0007669"/>
    <property type="project" value="TreeGrafter"/>
</dbReference>
<dbReference type="Pfam" id="PF03091">
    <property type="entry name" value="CutA1"/>
    <property type="match status" value="1"/>
</dbReference>
<dbReference type="PANTHER" id="PTHR23419:SF8">
    <property type="entry name" value="FI09726P"/>
    <property type="match status" value="1"/>
</dbReference>
<dbReference type="EMBL" id="FOVJ01000008">
    <property type="protein sequence ID" value="SFO13517.1"/>
    <property type="molecule type" value="Genomic_DNA"/>
</dbReference>
<evidence type="ECO:0000313" key="3">
    <source>
        <dbReference type="Proteomes" id="UP000183107"/>
    </source>
</evidence>
<dbReference type="PANTHER" id="PTHR23419">
    <property type="entry name" value="DIVALENT CATION TOLERANCE CUTA-RELATED"/>
    <property type="match status" value="1"/>
</dbReference>
<keyword evidence="3" id="KW-1185">Reference proteome</keyword>
<name>A0A1I5EPV9_9PROT</name>
<dbReference type="RefSeq" id="WP_074798321.1">
    <property type="nucleotide sequence ID" value="NZ_FOVY01000011.1"/>
</dbReference>
<dbReference type="InterPro" id="IPR015867">
    <property type="entry name" value="N-reg_PII/ATP_PRibTrfase_C"/>
</dbReference>
<dbReference type="InterPro" id="IPR011322">
    <property type="entry name" value="N-reg_PII-like_a/b"/>
</dbReference>
<comment type="similarity">
    <text evidence="1">Belongs to the CutA family.</text>
</comment>
<proteinExistence type="inferred from homology"/>
<organism evidence="2 3">
    <name type="scientific">Nitrosospira briensis</name>
    <dbReference type="NCBI Taxonomy" id="35799"/>
    <lineage>
        <taxon>Bacteria</taxon>
        <taxon>Pseudomonadati</taxon>
        <taxon>Pseudomonadota</taxon>
        <taxon>Betaproteobacteria</taxon>
        <taxon>Nitrosomonadales</taxon>
        <taxon>Nitrosomonadaceae</taxon>
        <taxon>Nitrosospira</taxon>
    </lineage>
</organism>
<dbReference type="AlphaFoldDB" id="A0A1I5EPV9"/>
<dbReference type="SUPFAM" id="SSF54913">
    <property type="entry name" value="GlnB-like"/>
    <property type="match status" value="1"/>
</dbReference>
<dbReference type="Proteomes" id="UP000183107">
    <property type="component" value="Unassembled WGS sequence"/>
</dbReference>
<gene>
    <name evidence="2" type="ORF">SAMN05216386_2729</name>
</gene>
<dbReference type="GO" id="GO:0010038">
    <property type="term" value="P:response to metal ion"/>
    <property type="evidence" value="ECO:0007669"/>
    <property type="project" value="InterPro"/>
</dbReference>
<accession>A0A1I5EPV9</accession>